<feature type="coiled-coil region" evidence="8">
    <location>
        <begin position="1371"/>
        <end position="1398"/>
    </location>
</feature>
<dbReference type="EMBL" id="AP011112">
    <property type="protein sequence ID" value="BAI68755.1"/>
    <property type="molecule type" value="Genomic_DNA"/>
</dbReference>
<dbReference type="PATRIC" id="fig|608538.5.peg.287"/>
<evidence type="ECO:0000256" key="1">
    <source>
        <dbReference type="ARBA" id="ARBA00011900"/>
    </source>
</evidence>
<name>D3DG03_HYDTT</name>
<evidence type="ECO:0000259" key="9">
    <source>
        <dbReference type="SMART" id="SM01321"/>
    </source>
</evidence>
<keyword evidence="4" id="KW-0949">S-adenosyl-L-methionine</keyword>
<keyword evidence="5" id="KW-0680">Restriction system</keyword>
<dbReference type="GO" id="GO:0003677">
    <property type="term" value="F:DNA binding"/>
    <property type="evidence" value="ECO:0007669"/>
    <property type="project" value="UniProtKB-KW"/>
</dbReference>
<dbReference type="InterPro" id="IPR011639">
    <property type="entry name" value="MethylTrfase_TaqI-like_dom"/>
</dbReference>
<dbReference type="RefSeq" id="WP_012962938.1">
    <property type="nucleotide sequence ID" value="NC_013799.1"/>
</dbReference>
<dbReference type="GO" id="GO:0004803">
    <property type="term" value="F:transposase activity"/>
    <property type="evidence" value="ECO:0007669"/>
    <property type="project" value="InterPro"/>
</dbReference>
<evidence type="ECO:0000256" key="4">
    <source>
        <dbReference type="ARBA" id="ARBA00022691"/>
    </source>
</evidence>
<dbReference type="PANTHER" id="PTHR33841">
    <property type="entry name" value="DNA METHYLTRANSFERASE YEEA-RELATED"/>
    <property type="match status" value="1"/>
</dbReference>
<dbReference type="KEGG" id="hth:HTH_0288"/>
<dbReference type="Pfam" id="PF07669">
    <property type="entry name" value="Eco57I"/>
    <property type="match status" value="1"/>
</dbReference>
<dbReference type="Proteomes" id="UP000002574">
    <property type="component" value="Chromosome"/>
</dbReference>
<dbReference type="STRING" id="608538.HTH_0288"/>
<dbReference type="REBASE" id="23915">
    <property type="entry name" value="HthTKORF288P"/>
</dbReference>
<keyword evidence="11" id="KW-1185">Reference proteome</keyword>
<dbReference type="GO" id="GO:0006313">
    <property type="term" value="P:DNA transposition"/>
    <property type="evidence" value="ECO:0007669"/>
    <property type="project" value="InterPro"/>
</dbReference>
<dbReference type="EC" id="2.1.1.72" evidence="1"/>
<dbReference type="PROSITE" id="PS00092">
    <property type="entry name" value="N6_MTASE"/>
    <property type="match status" value="1"/>
</dbReference>
<keyword evidence="10" id="KW-0540">Nuclease</keyword>
<evidence type="ECO:0000256" key="3">
    <source>
        <dbReference type="ARBA" id="ARBA00022679"/>
    </source>
</evidence>
<dbReference type="GO" id="GO:0032259">
    <property type="term" value="P:methylation"/>
    <property type="evidence" value="ECO:0007669"/>
    <property type="project" value="UniProtKB-KW"/>
</dbReference>
<evidence type="ECO:0000256" key="6">
    <source>
        <dbReference type="ARBA" id="ARBA00023125"/>
    </source>
</evidence>
<dbReference type="SUPFAM" id="SSF143422">
    <property type="entry name" value="Transposase IS200-like"/>
    <property type="match status" value="1"/>
</dbReference>
<keyword evidence="10" id="KW-0378">Hydrolase</keyword>
<dbReference type="eggNOG" id="COG1943">
    <property type="taxonomic scope" value="Bacteria"/>
</dbReference>
<keyword evidence="10" id="KW-0255">Endonuclease</keyword>
<keyword evidence="3" id="KW-0808">Transferase</keyword>
<dbReference type="Pfam" id="PF01797">
    <property type="entry name" value="Y1_Tnp"/>
    <property type="match status" value="1"/>
</dbReference>
<dbReference type="SUPFAM" id="SSF53335">
    <property type="entry name" value="S-adenosyl-L-methionine-dependent methyltransferases"/>
    <property type="match status" value="2"/>
</dbReference>
<dbReference type="GO" id="GO:0009307">
    <property type="term" value="P:DNA restriction-modification system"/>
    <property type="evidence" value="ECO:0007669"/>
    <property type="project" value="UniProtKB-KW"/>
</dbReference>
<dbReference type="eggNOG" id="COG1002">
    <property type="taxonomic scope" value="Bacteria"/>
</dbReference>
<organism evidence="10 11">
    <name type="scientific">Hydrogenobacter thermophilus (strain DSM 6534 / IAM 12695 / TK-6)</name>
    <dbReference type="NCBI Taxonomy" id="608538"/>
    <lineage>
        <taxon>Bacteria</taxon>
        <taxon>Pseudomonadati</taxon>
        <taxon>Aquificota</taxon>
        <taxon>Aquificia</taxon>
        <taxon>Aquificales</taxon>
        <taxon>Aquificaceae</taxon>
        <taxon>Hydrogenobacter</taxon>
    </lineage>
</organism>
<dbReference type="Gene3D" id="3.40.50.150">
    <property type="entry name" value="Vaccinia Virus protein VP39"/>
    <property type="match status" value="2"/>
</dbReference>
<dbReference type="PANTHER" id="PTHR33841:SF1">
    <property type="entry name" value="DNA METHYLTRANSFERASE A"/>
    <property type="match status" value="1"/>
</dbReference>
<sequence length="1408" mass="165721">MNREQAKRLVIETFENPFDEKKFIEFIANLLKTYDRSKALEPRSGIQGITERYLDFISSWKRIGRYEDEDGRKIDILIVYLKKETSLYRARTAQRNFVAEYLQGKLGTDSKKYAALVAFVSSPEDWRFSLVKMDYKFVGGRVKEEFTPAKRFSFLVGKNEKSHTAQSRFLPLLESDKYPTLEDLEEAFNVEVVTEEFFRKYRDLFIRTKLELDKIVQTNPKVRQEFENKNINTVDFAKKLLGQIVFLYFLQKKGWFGVKRGASWGSGPKDFIRRLFNGEYGKYDNFYNDILEPLFYEALRTDRSADDHYYSRFNCKIPFLNGGLFDPINNFDWVNVDILLPNELFSNKNKTKEGDIGDGILDVFDRYNFTVNEEEPLEKEVALDPELLGKIYEKLNAIRPDNFDEYVKVLKSGKKGDETKFNKEYGVYYTPREIVHYMCQESLINYLETELAGKVKREDLEKFVRYADLFLEHERTAFEKRERIERGEQKETKYEHRIPESIIQNAELIDKLLADIKVCDPAVGSGAFLVGMMHEIVKLRQLLSVYKSSTGIPESSTGTGISACDTYGEGELKITRRNLPHWTKPGSIYWVTFRLADSLPQEKLRQWKEEYEMWLKRNPKPWNEKQWKEYNEKFGERIEKWLDSGYGSCILAKPEVREILKECLFKFDKERYLIHAVVIMPNHVHLLIEPFSGYSLSELLKGIKGASAYYINKLLNSTGNKVWMEESYDHIVRSEKEYLRFVQYIIDNPKKANLPDDKYWLYVSQTAMSVVHGVKQAILPVSEKETQKGTLQTGMSSQTGMSQQTGMSVLHYDLKRHCIENSLYGVDIDPGAVEVCRLRFWLSLVVDEEDFYSIKPLPNLDYKVVQGDSLLGVEKNLFNQEDFRKLEELKKKYFNEANPRQKQNYKRQIDELIYKITNGHKEFDFRVYFSEVFHEKGGFDIVIGNPPYVRQERIKHLKPKLEKAYKDFFVSTADLYTYFYKKSYDILRKNGVLCFISSNKWMRAKYGEKLRKFLKENTKVIEVVDFSGYRVFEQTVDTNIITLLKSKPEKGHLVSFVNVGSDVDDDVIKYIRNNKKTILQEKLSDSAWTLAEDKVLAIKEKIEKIGTPLKDWDVKIYRGVLTGYNEAFIIDTETRNKILANCKTEEERKRTEEIIKPVLRGRDIEKWRYKWAGLWLIYIPWHFPLHNNPNISGASKEAEERLKQLYPSLYEHLLKYKEKLLNRNKEETGIRYEWYALQRWASDYYPEFEKEKIVWQRVTQQFSFCIVPKGIYVLDSMAFMVGNNLRFLIGVLNSRLIDYYIRTYVHQYADKGFLLSNQYVERIPIPKVPSSQQKPIIDLVDKILECTTGTFACDYKNTDKNVHATSDYETNQQKQARVKELEKQLDQLVYKLYNLTEEEINIIEGNKI</sequence>
<dbReference type="REBASE" id="28425">
    <property type="entry name" value="HthTK6ORF285P"/>
</dbReference>
<dbReference type="InterPro" id="IPR029063">
    <property type="entry name" value="SAM-dependent_MTases_sf"/>
</dbReference>
<proteinExistence type="predicted"/>
<dbReference type="eggNOG" id="COG0827">
    <property type="taxonomic scope" value="Bacteria"/>
</dbReference>
<feature type="domain" description="Transposase IS200-like" evidence="9">
    <location>
        <begin position="584"/>
        <end position="748"/>
    </location>
</feature>
<dbReference type="InterPro" id="IPR002686">
    <property type="entry name" value="Transposase_17"/>
</dbReference>
<dbReference type="Pfam" id="PF12950">
    <property type="entry name" value="TaqI_C"/>
    <property type="match status" value="1"/>
</dbReference>
<keyword evidence="6" id="KW-0238">DNA-binding</keyword>
<dbReference type="OrthoDB" id="9814572at2"/>
<evidence type="ECO:0000313" key="10">
    <source>
        <dbReference type="EMBL" id="BAI68755.1"/>
    </source>
</evidence>
<dbReference type="GO" id="GO:0004519">
    <property type="term" value="F:endonuclease activity"/>
    <property type="evidence" value="ECO:0007669"/>
    <property type="project" value="UniProtKB-KW"/>
</dbReference>
<evidence type="ECO:0000313" key="11">
    <source>
        <dbReference type="Proteomes" id="UP000002574"/>
    </source>
</evidence>
<dbReference type="InterPro" id="IPR002052">
    <property type="entry name" value="DNA_methylase_N6_adenine_CS"/>
</dbReference>
<dbReference type="Gene3D" id="3.30.70.1290">
    <property type="entry name" value="Transposase IS200-like"/>
    <property type="match status" value="1"/>
</dbReference>
<comment type="catalytic activity">
    <reaction evidence="7">
        <text>a 2'-deoxyadenosine in DNA + S-adenosyl-L-methionine = an N(6)-methyl-2'-deoxyadenosine in DNA + S-adenosyl-L-homocysteine + H(+)</text>
        <dbReference type="Rhea" id="RHEA:15197"/>
        <dbReference type="Rhea" id="RHEA-COMP:12418"/>
        <dbReference type="Rhea" id="RHEA-COMP:12419"/>
        <dbReference type="ChEBI" id="CHEBI:15378"/>
        <dbReference type="ChEBI" id="CHEBI:57856"/>
        <dbReference type="ChEBI" id="CHEBI:59789"/>
        <dbReference type="ChEBI" id="CHEBI:90615"/>
        <dbReference type="ChEBI" id="CHEBI:90616"/>
        <dbReference type="EC" id="2.1.1.72"/>
    </reaction>
</comment>
<dbReference type="InterPro" id="IPR025931">
    <property type="entry name" value="TaqI_C"/>
</dbReference>
<evidence type="ECO:0000256" key="5">
    <source>
        <dbReference type="ARBA" id="ARBA00022747"/>
    </source>
</evidence>
<dbReference type="KEGG" id="hte:Hydth_0285"/>
<protein>
    <recommendedName>
        <fullName evidence="1">site-specific DNA-methyltransferase (adenine-specific)</fullName>
        <ecNumber evidence="1">2.1.1.72</ecNumber>
    </recommendedName>
</protein>
<keyword evidence="2" id="KW-0489">Methyltransferase</keyword>
<evidence type="ECO:0000256" key="2">
    <source>
        <dbReference type="ARBA" id="ARBA00022603"/>
    </source>
</evidence>
<dbReference type="InterPro" id="IPR050953">
    <property type="entry name" value="N4_N6_ade-DNA_methylase"/>
</dbReference>
<dbReference type="SMART" id="SM01321">
    <property type="entry name" value="Y1_Tnp"/>
    <property type="match status" value="1"/>
</dbReference>
<gene>
    <name evidence="10" type="ordered locus">HTH_0288</name>
</gene>
<reference evidence="10 11" key="1">
    <citation type="journal article" date="2010" name="J. Bacteriol.">
        <title>Complete genome sequence of the thermophilic, obligately chemolithoautotrophic hydrogen-oxidizing bacterium Hydrogenobacter thermophilus TK-6.</title>
        <authorList>
            <person name="Arai H."/>
            <person name="Kanbe H."/>
            <person name="Ishii M."/>
            <person name="Igarashi Y."/>
        </authorList>
    </citation>
    <scope>NUCLEOTIDE SEQUENCE [LARGE SCALE GENOMIC DNA]</scope>
    <source>
        <strain evidence="11">DSM 6534 / IAM 12695 / TK-6 [Tokyo]</strain>
    </source>
</reference>
<keyword evidence="8" id="KW-0175">Coiled coil</keyword>
<evidence type="ECO:0000256" key="7">
    <source>
        <dbReference type="ARBA" id="ARBA00047942"/>
    </source>
</evidence>
<dbReference type="InterPro" id="IPR036515">
    <property type="entry name" value="Transposase_17_sf"/>
</dbReference>
<accession>D3DG03</accession>
<dbReference type="GO" id="GO:0009007">
    <property type="term" value="F:site-specific DNA-methyltransferase (adenine-specific) activity"/>
    <property type="evidence" value="ECO:0007669"/>
    <property type="project" value="UniProtKB-EC"/>
</dbReference>
<evidence type="ECO:0000256" key="8">
    <source>
        <dbReference type="SAM" id="Coils"/>
    </source>
</evidence>